<evidence type="ECO:0000256" key="1">
    <source>
        <dbReference type="SAM" id="MobiDB-lite"/>
    </source>
</evidence>
<organism evidence="2 3">
    <name type="scientific">Mycena alexandri</name>
    <dbReference type="NCBI Taxonomy" id="1745969"/>
    <lineage>
        <taxon>Eukaryota</taxon>
        <taxon>Fungi</taxon>
        <taxon>Dikarya</taxon>
        <taxon>Basidiomycota</taxon>
        <taxon>Agaricomycotina</taxon>
        <taxon>Agaricomycetes</taxon>
        <taxon>Agaricomycetidae</taxon>
        <taxon>Agaricales</taxon>
        <taxon>Marasmiineae</taxon>
        <taxon>Mycenaceae</taxon>
        <taxon>Mycena</taxon>
    </lineage>
</organism>
<proteinExistence type="predicted"/>
<evidence type="ECO:0000313" key="3">
    <source>
        <dbReference type="Proteomes" id="UP001218188"/>
    </source>
</evidence>
<keyword evidence="3" id="KW-1185">Reference proteome</keyword>
<accession>A0AAD6S983</accession>
<name>A0AAD6S983_9AGAR</name>
<dbReference type="EMBL" id="JARJCM010000187">
    <property type="protein sequence ID" value="KAJ7023536.1"/>
    <property type="molecule type" value="Genomic_DNA"/>
</dbReference>
<dbReference type="Proteomes" id="UP001218188">
    <property type="component" value="Unassembled WGS sequence"/>
</dbReference>
<evidence type="ECO:0000313" key="2">
    <source>
        <dbReference type="EMBL" id="KAJ7023536.1"/>
    </source>
</evidence>
<feature type="region of interest" description="Disordered" evidence="1">
    <location>
        <begin position="363"/>
        <end position="391"/>
    </location>
</feature>
<feature type="compositionally biased region" description="Low complexity" evidence="1">
    <location>
        <begin position="29"/>
        <end position="40"/>
    </location>
</feature>
<reference evidence="2" key="1">
    <citation type="submission" date="2023-03" db="EMBL/GenBank/DDBJ databases">
        <title>Massive genome expansion in bonnet fungi (Mycena s.s.) driven by repeated elements and novel gene families across ecological guilds.</title>
        <authorList>
            <consortium name="Lawrence Berkeley National Laboratory"/>
            <person name="Harder C.B."/>
            <person name="Miyauchi S."/>
            <person name="Viragh M."/>
            <person name="Kuo A."/>
            <person name="Thoen E."/>
            <person name="Andreopoulos B."/>
            <person name="Lu D."/>
            <person name="Skrede I."/>
            <person name="Drula E."/>
            <person name="Henrissat B."/>
            <person name="Morin E."/>
            <person name="Kohler A."/>
            <person name="Barry K."/>
            <person name="LaButti K."/>
            <person name="Morin E."/>
            <person name="Salamov A."/>
            <person name="Lipzen A."/>
            <person name="Mereny Z."/>
            <person name="Hegedus B."/>
            <person name="Baldrian P."/>
            <person name="Stursova M."/>
            <person name="Weitz H."/>
            <person name="Taylor A."/>
            <person name="Grigoriev I.V."/>
            <person name="Nagy L.G."/>
            <person name="Martin F."/>
            <person name="Kauserud H."/>
        </authorList>
    </citation>
    <scope>NUCLEOTIDE SEQUENCE</scope>
    <source>
        <strain evidence="2">CBHHK200</strain>
    </source>
</reference>
<gene>
    <name evidence="2" type="ORF">C8F04DRAFT_1134200</name>
</gene>
<feature type="compositionally biased region" description="Polar residues" evidence="1">
    <location>
        <begin position="16"/>
        <end position="28"/>
    </location>
</feature>
<protein>
    <submittedName>
        <fullName evidence="2">Uncharacterized protein</fullName>
    </submittedName>
</protein>
<feature type="region of interest" description="Disordered" evidence="1">
    <location>
        <begin position="1"/>
        <end position="56"/>
    </location>
</feature>
<feature type="compositionally biased region" description="Basic and acidic residues" evidence="1">
    <location>
        <begin position="379"/>
        <end position="391"/>
    </location>
</feature>
<dbReference type="AlphaFoldDB" id="A0AAD6S983"/>
<sequence length="391" mass="43922">MASVHFGMESEAYPTPRSSTDHPSWARTSASASKPAKISPSKPPVGVTTPRTGLHTPAQSLEVTSAAKLRSEIDQLQFETTRCQSINVDVATWEEFEANHRESIDYRTEYVADTQTMIVTCASSVHEGFRALVKPFTDVAGAFSSTYTIETNLDIHITSSVSRLRSSRVPDFVFAKRGVDPENLFLFECAWSQDFTDVEKKAVQLLTLKDVQLVACLDITTSGQKPRPPRPQANYEICDADKFPTQPHRRFDSVIFEEHCWAGAITGIKIHIFRRGYDTKSYDVFPGTQDLEANQTRVGLVFGKLLMAKLEADKLQFFTAEKPFSIDWDTLYDDLNKRLIADGFQRYKDWAVQSAVDPSIIPAAAGGKRQRQASEDIEDLPHWFKKPKTES</sequence>
<comment type="caution">
    <text evidence="2">The sequence shown here is derived from an EMBL/GenBank/DDBJ whole genome shotgun (WGS) entry which is preliminary data.</text>
</comment>